<gene>
    <name evidence="2" type="ORF">H9Q79_09350</name>
</gene>
<organism evidence="2 3">
    <name type="scientific">Wansuia hejianensis</name>
    <dbReference type="NCBI Taxonomy" id="2763667"/>
    <lineage>
        <taxon>Bacteria</taxon>
        <taxon>Bacillati</taxon>
        <taxon>Bacillota</taxon>
        <taxon>Clostridia</taxon>
        <taxon>Lachnospirales</taxon>
        <taxon>Lachnospiraceae</taxon>
        <taxon>Wansuia</taxon>
    </lineage>
</organism>
<dbReference type="InterPro" id="IPR006490">
    <property type="entry name" value="Maj_tail_phi13"/>
</dbReference>
<dbReference type="KEGG" id="whj:H9Q79_09350"/>
<protein>
    <recommendedName>
        <fullName evidence="1">S-layer protein SbsC C-terminal domain-containing protein</fullName>
    </recommendedName>
</protein>
<dbReference type="Proteomes" id="UP000515860">
    <property type="component" value="Chromosome"/>
</dbReference>
<dbReference type="InterPro" id="IPR040751">
    <property type="entry name" value="SbsC_C"/>
</dbReference>
<evidence type="ECO:0000313" key="2">
    <source>
        <dbReference type="EMBL" id="QNM07168.1"/>
    </source>
</evidence>
<dbReference type="AlphaFoldDB" id="A0A7G9G8N6"/>
<accession>A0A7G9G8N6</accession>
<dbReference type="EMBL" id="CP060635">
    <property type="protein sequence ID" value="QNM07168.1"/>
    <property type="molecule type" value="Genomic_DNA"/>
</dbReference>
<dbReference type="RefSeq" id="WP_249328155.1">
    <property type="nucleotide sequence ID" value="NZ_CP060635.1"/>
</dbReference>
<feature type="domain" description="S-layer protein SbsC C-terminal" evidence="1">
    <location>
        <begin position="196"/>
        <end position="264"/>
    </location>
</feature>
<reference evidence="2 3" key="1">
    <citation type="submission" date="2020-08" db="EMBL/GenBank/DDBJ databases">
        <authorList>
            <person name="Liu C."/>
            <person name="Sun Q."/>
        </authorList>
    </citation>
    <scope>NUCLEOTIDE SEQUENCE [LARGE SCALE GENOMIC DNA]</scope>
    <source>
        <strain evidence="2 3">NSJ-29</strain>
    </source>
</reference>
<proteinExistence type="predicted"/>
<sequence length="278" mass="29534">MAYIGLRKPIFASARDDGTYDEPMALGKAISLEITTNFAEASLSADDGQAEYVKEFTNADVTLGTSTIPIAAMKPIFGHAAEVSGGAVVYNKDDQNSNVAMAVVAPEIIDDVRTFVAIFLPKVKFGDPSDSWETKGDSITFKTPSISGKASANDAGVWKETATFKTEQEAMTWIYGKFGYSIGTLQVQSAASETEVGKTKLTVTPEKGQSNSYFYKITEDETMPAYNEVCNASTGWTSWDGTSEITAETGKKIVVAEVTTEGGTAKKAGSATVAAKAE</sequence>
<keyword evidence="3" id="KW-1185">Reference proteome</keyword>
<evidence type="ECO:0000313" key="3">
    <source>
        <dbReference type="Proteomes" id="UP000515860"/>
    </source>
</evidence>
<dbReference type="Pfam" id="PF18316">
    <property type="entry name" value="S-l_SbsC_C"/>
    <property type="match status" value="1"/>
</dbReference>
<dbReference type="NCBIfam" id="TIGR01603">
    <property type="entry name" value="maj_tail_phi13"/>
    <property type="match status" value="1"/>
</dbReference>
<name>A0A7G9G8N6_9FIRM</name>
<evidence type="ECO:0000259" key="1">
    <source>
        <dbReference type="Pfam" id="PF18316"/>
    </source>
</evidence>